<keyword evidence="3" id="KW-1185">Reference proteome</keyword>
<keyword evidence="1" id="KW-0472">Membrane</keyword>
<evidence type="ECO:0000313" key="2">
    <source>
        <dbReference type="EMBL" id="SFL24865.1"/>
    </source>
</evidence>
<proteinExistence type="predicted"/>
<evidence type="ECO:0000313" key="3">
    <source>
        <dbReference type="Proteomes" id="UP000199533"/>
    </source>
</evidence>
<dbReference type="RefSeq" id="WP_090702927.1">
    <property type="nucleotide sequence ID" value="NZ_FOSP01000047.1"/>
</dbReference>
<reference evidence="3" key="1">
    <citation type="submission" date="2016-10" db="EMBL/GenBank/DDBJ databases">
        <authorList>
            <person name="Varghese N."/>
            <person name="Submissions S."/>
        </authorList>
    </citation>
    <scope>NUCLEOTIDE SEQUENCE [LARGE SCALE GENOMIC DNA]</scope>
    <source>
        <strain evidence="3">Nm69</strain>
    </source>
</reference>
<keyword evidence="1" id="KW-1133">Transmembrane helix</keyword>
<dbReference type="Proteomes" id="UP000199533">
    <property type="component" value="Unassembled WGS sequence"/>
</dbReference>
<accession>A0A1I4G479</accession>
<dbReference type="Gene3D" id="3.40.50.300">
    <property type="entry name" value="P-loop containing nucleotide triphosphate hydrolases"/>
    <property type="match status" value="1"/>
</dbReference>
<organism evidence="2 3">
    <name type="scientific">Nitrosomonas aestuarii</name>
    <dbReference type="NCBI Taxonomy" id="52441"/>
    <lineage>
        <taxon>Bacteria</taxon>
        <taxon>Pseudomonadati</taxon>
        <taxon>Pseudomonadota</taxon>
        <taxon>Betaproteobacteria</taxon>
        <taxon>Nitrosomonadales</taxon>
        <taxon>Nitrosomonadaceae</taxon>
        <taxon>Nitrosomonas</taxon>
    </lineage>
</organism>
<dbReference type="OrthoDB" id="5362551at2"/>
<gene>
    <name evidence="2" type="ORF">SAMN05216302_104716</name>
</gene>
<dbReference type="SUPFAM" id="SSF52540">
    <property type="entry name" value="P-loop containing nucleoside triphosphate hydrolases"/>
    <property type="match status" value="1"/>
</dbReference>
<sequence length="168" mass="19680">MLTSWLYSASENKSKITYKELVNKISSIGEYFSQREAHHKEWYRSIKPLYGSAPIDAEALSEEFYQGVSARFTHVQAELDIRRVGLFEKLDALLKNSRTVIIHGASGQGKSTLAYRYLHDNAKIPFPFTKRQVNKNRPAFLILCLYLFLLIRLLFYSWFTFEKINIFR</sequence>
<dbReference type="InterPro" id="IPR027417">
    <property type="entry name" value="P-loop_NTPase"/>
</dbReference>
<protein>
    <submittedName>
        <fullName evidence="2">Uncharacterized protein</fullName>
    </submittedName>
</protein>
<dbReference type="AlphaFoldDB" id="A0A1I4G479"/>
<name>A0A1I4G479_9PROT</name>
<feature type="transmembrane region" description="Helical" evidence="1">
    <location>
        <begin position="139"/>
        <end position="159"/>
    </location>
</feature>
<keyword evidence="1" id="KW-0812">Transmembrane</keyword>
<evidence type="ECO:0000256" key="1">
    <source>
        <dbReference type="SAM" id="Phobius"/>
    </source>
</evidence>
<dbReference type="EMBL" id="FOSP01000047">
    <property type="protein sequence ID" value="SFL24865.1"/>
    <property type="molecule type" value="Genomic_DNA"/>
</dbReference>